<dbReference type="Pfam" id="PF00106">
    <property type="entry name" value="adh_short"/>
    <property type="match status" value="1"/>
</dbReference>
<dbReference type="PRINTS" id="PR00080">
    <property type="entry name" value="SDRFAMILY"/>
</dbReference>
<comment type="caution">
    <text evidence="4">The sequence shown here is derived from an EMBL/GenBank/DDBJ whole genome shotgun (WGS) entry which is preliminary data.</text>
</comment>
<comment type="similarity">
    <text evidence="1 3">Belongs to the short-chain dehydrogenases/reductases (SDR) family.</text>
</comment>
<keyword evidence="2" id="KW-0560">Oxidoreductase</keyword>
<accession>A0ABS4FSV1</accession>
<dbReference type="PIRSF" id="PIRSF000126">
    <property type="entry name" value="11-beta-HSD1"/>
    <property type="match status" value="1"/>
</dbReference>
<dbReference type="EMBL" id="JAGGKG010000009">
    <property type="protein sequence ID" value="MBP1905658.1"/>
    <property type="molecule type" value="Genomic_DNA"/>
</dbReference>
<dbReference type="PROSITE" id="PS00061">
    <property type="entry name" value="ADH_SHORT"/>
    <property type="match status" value="1"/>
</dbReference>
<dbReference type="SUPFAM" id="SSF51735">
    <property type="entry name" value="NAD(P)-binding Rossmann-fold domains"/>
    <property type="match status" value="1"/>
</dbReference>
<sequence length="258" mass="28042">MSLQSKVVVITGASSGIGAVTAKLLSEEGATVILTARSLSKLEAVGSQLQGLHKIFQLDVTNDEQVASVFSQIYEQFGRVDVLINNAGYGVFEYCEQTSMDEYEDMMDVNYLGLVRCTKAVLPYMKATRNGVIVNVASIAGKIGTAKSTSYTATKHAVLGFTNALRQEVRSYGISVSSINPGPIDTPFFELADPSGHYVNNVKWMMLKPEVVAKAIVKAARTGKPETNMPRLASIGTKLYQLFPRIADAVSYRMLNKK</sequence>
<keyword evidence="5" id="KW-1185">Reference proteome</keyword>
<evidence type="ECO:0000313" key="4">
    <source>
        <dbReference type="EMBL" id="MBP1905658.1"/>
    </source>
</evidence>
<protein>
    <submittedName>
        <fullName evidence="4">Short-subunit dehydrogenase</fullName>
    </submittedName>
</protein>
<dbReference type="InterPro" id="IPR002347">
    <property type="entry name" value="SDR_fam"/>
</dbReference>
<dbReference type="Proteomes" id="UP001519272">
    <property type="component" value="Unassembled WGS sequence"/>
</dbReference>
<dbReference type="RefSeq" id="WP_210089277.1">
    <property type="nucleotide sequence ID" value="NZ_JAGGKG010000009.1"/>
</dbReference>
<evidence type="ECO:0000256" key="3">
    <source>
        <dbReference type="RuleBase" id="RU000363"/>
    </source>
</evidence>
<reference evidence="4 5" key="1">
    <citation type="submission" date="2021-03" db="EMBL/GenBank/DDBJ databases">
        <title>Genomic Encyclopedia of Type Strains, Phase IV (KMG-IV): sequencing the most valuable type-strain genomes for metagenomic binning, comparative biology and taxonomic classification.</title>
        <authorList>
            <person name="Goeker M."/>
        </authorList>
    </citation>
    <scope>NUCLEOTIDE SEQUENCE [LARGE SCALE GENOMIC DNA]</scope>
    <source>
        <strain evidence="4 5">DSM 14349</strain>
    </source>
</reference>
<dbReference type="InterPro" id="IPR036291">
    <property type="entry name" value="NAD(P)-bd_dom_sf"/>
</dbReference>
<dbReference type="InterPro" id="IPR020904">
    <property type="entry name" value="Sc_DH/Rdtase_CS"/>
</dbReference>
<organism evidence="4 5">
    <name type="scientific">Paenibacillus turicensis</name>
    <dbReference type="NCBI Taxonomy" id="160487"/>
    <lineage>
        <taxon>Bacteria</taxon>
        <taxon>Bacillati</taxon>
        <taxon>Bacillota</taxon>
        <taxon>Bacilli</taxon>
        <taxon>Bacillales</taxon>
        <taxon>Paenibacillaceae</taxon>
        <taxon>Paenibacillus</taxon>
    </lineage>
</organism>
<dbReference type="Gene3D" id="3.40.50.720">
    <property type="entry name" value="NAD(P)-binding Rossmann-like Domain"/>
    <property type="match status" value="1"/>
</dbReference>
<evidence type="ECO:0000313" key="5">
    <source>
        <dbReference type="Proteomes" id="UP001519272"/>
    </source>
</evidence>
<dbReference type="PANTHER" id="PTHR44196">
    <property type="entry name" value="DEHYDROGENASE/REDUCTASE SDR FAMILY MEMBER 7B"/>
    <property type="match status" value="1"/>
</dbReference>
<dbReference type="PRINTS" id="PR00081">
    <property type="entry name" value="GDHRDH"/>
</dbReference>
<proteinExistence type="inferred from homology"/>
<gene>
    <name evidence="4" type="ORF">J2Z32_002288</name>
</gene>
<name>A0ABS4FSV1_9BACL</name>
<evidence type="ECO:0000256" key="2">
    <source>
        <dbReference type="ARBA" id="ARBA00023002"/>
    </source>
</evidence>
<evidence type="ECO:0000256" key="1">
    <source>
        <dbReference type="ARBA" id="ARBA00006484"/>
    </source>
</evidence>
<dbReference type="PANTHER" id="PTHR44196:SF1">
    <property type="entry name" value="DEHYDROGENASE_REDUCTASE SDR FAMILY MEMBER 7B"/>
    <property type="match status" value="1"/>
</dbReference>